<dbReference type="PANTHER" id="PTHR24096:SF149">
    <property type="entry name" value="AMP-BINDING DOMAIN-CONTAINING PROTEIN-RELATED"/>
    <property type="match status" value="1"/>
</dbReference>
<proteinExistence type="inferred from homology"/>
<dbReference type="SUPFAM" id="SSF56801">
    <property type="entry name" value="Acetyl-CoA synthetase-like"/>
    <property type="match status" value="1"/>
</dbReference>
<keyword evidence="6" id="KW-1185">Reference proteome</keyword>
<dbReference type="InterPro" id="IPR025110">
    <property type="entry name" value="AMP-bd_C"/>
</dbReference>
<sequence>MTKNDFLRSGDIGYVDDDGFVFVVDRAKELIKYKGHGVAPAELEEILNHHPDIMDSCCVHGQDVKGEEIPKAFIVLKHPDDPSAPTPDETSQSRSRRREVQFIDMIPRTRRVNCCTASCRSLKFITNLPGLLHDCQQYFFL</sequence>
<dbReference type="GO" id="GO:0016874">
    <property type="term" value="F:ligase activity"/>
    <property type="evidence" value="ECO:0007669"/>
    <property type="project" value="UniProtKB-KW"/>
</dbReference>
<protein>
    <recommendedName>
        <fullName evidence="4">AMP-binding enzyme C-terminal domain-containing protein</fullName>
    </recommendedName>
</protein>
<evidence type="ECO:0000256" key="1">
    <source>
        <dbReference type="ARBA" id="ARBA00006432"/>
    </source>
</evidence>
<comment type="caution">
    <text evidence="5">The sequence shown here is derived from an EMBL/GenBank/DDBJ whole genome shotgun (WGS) entry which is preliminary data.</text>
</comment>
<gene>
    <name evidence="5" type="ORF">V7S43_012136</name>
</gene>
<dbReference type="Gene3D" id="3.30.300.30">
    <property type="match status" value="1"/>
</dbReference>
<evidence type="ECO:0000256" key="2">
    <source>
        <dbReference type="ARBA" id="ARBA00022598"/>
    </source>
</evidence>
<dbReference type="InterPro" id="IPR045851">
    <property type="entry name" value="AMP-bd_C_sf"/>
</dbReference>
<comment type="similarity">
    <text evidence="1">Belongs to the ATP-dependent AMP-binding enzyme family.</text>
</comment>
<evidence type="ECO:0000259" key="4">
    <source>
        <dbReference type="Pfam" id="PF13193"/>
    </source>
</evidence>
<feature type="domain" description="AMP-binding enzyme C-terminal" evidence="4">
    <location>
        <begin position="42"/>
        <end position="110"/>
    </location>
</feature>
<evidence type="ECO:0000313" key="5">
    <source>
        <dbReference type="EMBL" id="KAL3662733.1"/>
    </source>
</evidence>
<keyword evidence="2" id="KW-0436">Ligase</keyword>
<organism evidence="5 6">
    <name type="scientific">Phytophthora oleae</name>
    <dbReference type="NCBI Taxonomy" id="2107226"/>
    <lineage>
        <taxon>Eukaryota</taxon>
        <taxon>Sar</taxon>
        <taxon>Stramenopiles</taxon>
        <taxon>Oomycota</taxon>
        <taxon>Peronosporomycetes</taxon>
        <taxon>Peronosporales</taxon>
        <taxon>Peronosporaceae</taxon>
        <taxon>Phytophthora</taxon>
    </lineage>
</organism>
<reference evidence="5 6" key="1">
    <citation type="submission" date="2024-09" db="EMBL/GenBank/DDBJ databases">
        <title>Genome sequencing and assembly of Phytophthora oleae, isolate VK10A, causative agent of rot of olive drupes.</title>
        <authorList>
            <person name="Conti Taguali S."/>
            <person name="Riolo M."/>
            <person name="La Spada F."/>
            <person name="Cacciola S.O."/>
            <person name="Dionisio G."/>
        </authorList>
    </citation>
    <scope>NUCLEOTIDE SEQUENCE [LARGE SCALE GENOMIC DNA]</scope>
    <source>
        <strain evidence="5 6">VK10A</strain>
    </source>
</reference>
<dbReference type="InterPro" id="IPR042099">
    <property type="entry name" value="ANL_N_sf"/>
</dbReference>
<dbReference type="Gene3D" id="3.40.50.12780">
    <property type="entry name" value="N-terminal domain of ligase-like"/>
    <property type="match status" value="1"/>
</dbReference>
<dbReference type="EMBL" id="JBIMZQ010000030">
    <property type="protein sequence ID" value="KAL3662733.1"/>
    <property type="molecule type" value="Genomic_DNA"/>
</dbReference>
<dbReference type="AlphaFoldDB" id="A0ABD3F791"/>
<dbReference type="Proteomes" id="UP001632037">
    <property type="component" value="Unassembled WGS sequence"/>
</dbReference>
<name>A0ABD3F791_9STRA</name>
<evidence type="ECO:0000256" key="3">
    <source>
        <dbReference type="SAM" id="MobiDB-lite"/>
    </source>
</evidence>
<dbReference type="PANTHER" id="PTHR24096">
    <property type="entry name" value="LONG-CHAIN-FATTY-ACID--COA LIGASE"/>
    <property type="match status" value="1"/>
</dbReference>
<dbReference type="Pfam" id="PF13193">
    <property type="entry name" value="AMP-binding_C"/>
    <property type="match status" value="1"/>
</dbReference>
<accession>A0ABD3F791</accession>
<feature type="region of interest" description="Disordered" evidence="3">
    <location>
        <begin position="77"/>
        <end position="98"/>
    </location>
</feature>
<evidence type="ECO:0000313" key="6">
    <source>
        <dbReference type="Proteomes" id="UP001632037"/>
    </source>
</evidence>